<comment type="caution">
    <text evidence="2">The sequence shown here is derived from an EMBL/GenBank/DDBJ whole genome shotgun (WGS) entry which is preliminary data.</text>
</comment>
<evidence type="ECO:0000313" key="2">
    <source>
        <dbReference type="EMBL" id="GEP09904.1"/>
    </source>
</evidence>
<proteinExistence type="predicted"/>
<feature type="region of interest" description="Disordered" evidence="1">
    <location>
        <begin position="1"/>
        <end position="34"/>
    </location>
</feature>
<reference evidence="2 3" key="1">
    <citation type="submission" date="2019-07" db="EMBL/GenBank/DDBJ databases">
        <title>Whole genome shotgun sequence of Methylobacterium gnaphalii NBRC 107716.</title>
        <authorList>
            <person name="Hosoyama A."/>
            <person name="Uohara A."/>
            <person name="Ohji S."/>
            <person name="Ichikawa N."/>
        </authorList>
    </citation>
    <scope>NUCLEOTIDE SEQUENCE [LARGE SCALE GENOMIC DNA]</scope>
    <source>
        <strain evidence="2 3">NBRC 107716</strain>
    </source>
</reference>
<protein>
    <submittedName>
        <fullName evidence="2">Uncharacterized protein</fullName>
    </submittedName>
</protein>
<gene>
    <name evidence="2" type="ORF">MGN01_17490</name>
</gene>
<name>A0A512JIY9_9HYPH</name>
<dbReference type="AlphaFoldDB" id="A0A512JIY9"/>
<dbReference type="Proteomes" id="UP000321750">
    <property type="component" value="Unassembled WGS sequence"/>
</dbReference>
<accession>A0A512JIY9</accession>
<organism evidence="2 3">
    <name type="scientific">Methylobacterium gnaphalii</name>
    <dbReference type="NCBI Taxonomy" id="1010610"/>
    <lineage>
        <taxon>Bacteria</taxon>
        <taxon>Pseudomonadati</taxon>
        <taxon>Pseudomonadota</taxon>
        <taxon>Alphaproteobacteria</taxon>
        <taxon>Hyphomicrobiales</taxon>
        <taxon>Methylobacteriaceae</taxon>
        <taxon>Methylobacterium</taxon>
    </lineage>
</organism>
<feature type="compositionally biased region" description="Basic and acidic residues" evidence="1">
    <location>
        <begin position="14"/>
        <end position="34"/>
    </location>
</feature>
<keyword evidence="3" id="KW-1185">Reference proteome</keyword>
<evidence type="ECO:0000313" key="3">
    <source>
        <dbReference type="Proteomes" id="UP000321750"/>
    </source>
</evidence>
<dbReference type="EMBL" id="BJZV01000007">
    <property type="protein sequence ID" value="GEP09904.1"/>
    <property type="molecule type" value="Genomic_DNA"/>
</dbReference>
<sequence length="121" mass="13223">MGSNRDIDPAAEPHCSDRSRNLDEKPPNRRDAAKDLECFNARERIDRRREAWPSSRSSRFTAILAHALNLNGSFTDLFNTAGITSLTGTEPTCLESHTATSALSWNGLAAGFAGCAAWNWG</sequence>
<evidence type="ECO:0000256" key="1">
    <source>
        <dbReference type="SAM" id="MobiDB-lite"/>
    </source>
</evidence>